<sequence length="211" mass="22640">LSPADARRVYDRVGASQDKQGWYEDAATDVLIRHGEWADARDIYEMGCGTGRLAAELLPLAPEASYTGTDLSPVMAGLARQRLVPWADRATVRLSEGGPASGEPESCDRVVATYVLDLLSEADARGTVEAAHRLLRPSGLLCLAGLGPGHTVLSRMVAAGWRGLWRAKPEWVGGCRPVALAPLIGDGWDVVVHERVAPWGVPSEALIARKR</sequence>
<dbReference type="EMBL" id="MQWB01000007">
    <property type="protein sequence ID" value="OZC01502.1"/>
    <property type="molecule type" value="Genomic_DNA"/>
</dbReference>
<feature type="domain" description="Methyltransferase type 12" evidence="1">
    <location>
        <begin position="45"/>
        <end position="141"/>
    </location>
</feature>
<protein>
    <recommendedName>
        <fullName evidence="1">Methyltransferase type 12 domain-containing protein</fullName>
    </recommendedName>
</protein>
<accession>A0A259TUQ2</accession>
<name>A0A259TUQ2_9BACT</name>
<comment type="caution">
    <text evidence="2">The sequence shown here is derived from an EMBL/GenBank/DDBJ whole genome shotgun (WGS) entry which is preliminary data.</text>
</comment>
<dbReference type="Pfam" id="PF08242">
    <property type="entry name" value="Methyltransf_12"/>
    <property type="match status" value="1"/>
</dbReference>
<dbReference type="RefSeq" id="WP_143536959.1">
    <property type="nucleotide sequence ID" value="NZ_MQWB01000007.1"/>
</dbReference>
<reference evidence="2 3" key="1">
    <citation type="submission" date="2016-11" db="EMBL/GenBank/DDBJ databases">
        <title>Study of marine rhodopsin-containing bacteria.</title>
        <authorList>
            <person name="Yoshizawa S."/>
            <person name="Kumagai Y."/>
            <person name="Kogure K."/>
        </authorList>
    </citation>
    <scope>NUCLEOTIDE SEQUENCE [LARGE SCALE GENOMIC DNA]</scope>
    <source>
        <strain evidence="2 3">SG-29</strain>
    </source>
</reference>
<dbReference type="GO" id="GO:0008168">
    <property type="term" value="F:methyltransferase activity"/>
    <property type="evidence" value="ECO:0007669"/>
    <property type="project" value="TreeGrafter"/>
</dbReference>
<dbReference type="AlphaFoldDB" id="A0A259TUQ2"/>
<gene>
    <name evidence="2" type="ORF">BSZ36_16930</name>
</gene>
<dbReference type="CDD" id="cd02440">
    <property type="entry name" value="AdoMet_MTases"/>
    <property type="match status" value="1"/>
</dbReference>
<dbReference type="InterPro" id="IPR050508">
    <property type="entry name" value="Methyltransf_Superfamily"/>
</dbReference>
<organism evidence="2 3">
    <name type="scientific">Rubricoccus marinus</name>
    <dbReference type="NCBI Taxonomy" id="716817"/>
    <lineage>
        <taxon>Bacteria</taxon>
        <taxon>Pseudomonadati</taxon>
        <taxon>Rhodothermota</taxon>
        <taxon>Rhodothermia</taxon>
        <taxon>Rhodothermales</taxon>
        <taxon>Rubricoccaceae</taxon>
        <taxon>Rubricoccus</taxon>
    </lineage>
</organism>
<dbReference type="InterPro" id="IPR013217">
    <property type="entry name" value="Methyltransf_12"/>
</dbReference>
<dbReference type="Proteomes" id="UP000216446">
    <property type="component" value="Unassembled WGS sequence"/>
</dbReference>
<evidence type="ECO:0000313" key="2">
    <source>
        <dbReference type="EMBL" id="OZC01502.1"/>
    </source>
</evidence>
<dbReference type="Gene3D" id="3.40.50.150">
    <property type="entry name" value="Vaccinia Virus protein VP39"/>
    <property type="match status" value="1"/>
</dbReference>
<evidence type="ECO:0000259" key="1">
    <source>
        <dbReference type="Pfam" id="PF08242"/>
    </source>
</evidence>
<evidence type="ECO:0000313" key="3">
    <source>
        <dbReference type="Proteomes" id="UP000216446"/>
    </source>
</evidence>
<dbReference type="PANTHER" id="PTHR42912">
    <property type="entry name" value="METHYLTRANSFERASE"/>
    <property type="match status" value="1"/>
</dbReference>
<dbReference type="OrthoDB" id="9760689at2"/>
<proteinExistence type="predicted"/>
<dbReference type="SUPFAM" id="SSF53335">
    <property type="entry name" value="S-adenosyl-L-methionine-dependent methyltransferases"/>
    <property type="match status" value="1"/>
</dbReference>
<feature type="non-terminal residue" evidence="2">
    <location>
        <position position="1"/>
    </location>
</feature>
<dbReference type="InParanoid" id="A0A259TUQ2"/>
<dbReference type="PANTHER" id="PTHR42912:SF80">
    <property type="entry name" value="METHYLTRANSFERASE DOMAIN-CONTAINING PROTEIN"/>
    <property type="match status" value="1"/>
</dbReference>
<dbReference type="InterPro" id="IPR029063">
    <property type="entry name" value="SAM-dependent_MTases_sf"/>
</dbReference>
<keyword evidence="3" id="KW-1185">Reference proteome</keyword>